<name>A0ABS4RVE5_PAEXY</name>
<dbReference type="Pfam" id="PF01636">
    <property type="entry name" value="APH"/>
    <property type="match status" value="1"/>
</dbReference>
<keyword evidence="3" id="KW-1185">Reference proteome</keyword>
<protein>
    <submittedName>
        <fullName evidence="2">Uncharacterized protein (TIGR02172 family)</fullName>
    </submittedName>
</protein>
<dbReference type="RefSeq" id="WP_211082603.1">
    <property type="nucleotide sequence ID" value="NZ_CBCSLC010000026.1"/>
</dbReference>
<accession>A0ABS4RVE5</accession>
<dbReference type="InterPro" id="IPR002575">
    <property type="entry name" value="Aminoglycoside_PTrfase"/>
</dbReference>
<reference evidence="2 3" key="1">
    <citation type="submission" date="2021-03" db="EMBL/GenBank/DDBJ databases">
        <title>Genomic Encyclopedia of Type Strains, Phase IV (KMG-IV): sequencing the most valuable type-strain genomes for metagenomic binning, comparative biology and taxonomic classification.</title>
        <authorList>
            <person name="Goeker M."/>
        </authorList>
    </citation>
    <scope>NUCLEOTIDE SEQUENCE [LARGE SCALE GENOMIC DNA]</scope>
    <source>
        <strain evidence="2 3">DSM 21292</strain>
    </source>
</reference>
<evidence type="ECO:0000313" key="3">
    <source>
        <dbReference type="Proteomes" id="UP000810207"/>
    </source>
</evidence>
<comment type="caution">
    <text evidence="2">The sequence shown here is derived from an EMBL/GenBank/DDBJ whole genome shotgun (WGS) entry which is preliminary data.</text>
</comment>
<organism evidence="2 3">
    <name type="scientific">Paenibacillus xylanexedens</name>
    <dbReference type="NCBI Taxonomy" id="528191"/>
    <lineage>
        <taxon>Bacteria</taxon>
        <taxon>Bacillati</taxon>
        <taxon>Bacillota</taxon>
        <taxon>Bacilli</taxon>
        <taxon>Bacillales</taxon>
        <taxon>Paenibacillaceae</taxon>
        <taxon>Paenibacillus</taxon>
    </lineage>
</organism>
<feature type="domain" description="Aminoglycoside phosphotransferase" evidence="1">
    <location>
        <begin position="2"/>
        <end position="184"/>
    </location>
</feature>
<proteinExistence type="predicted"/>
<sequence length="268" mass="30758">MKRIGQGQTAEIFRHGETSILKLFREDFSAEAIQHEFDNTRIVLELGVKCPQTIDMVTINNRKGIIFELASGRTLLEEMIIKPWSIERRARQMAALHHQIHQQSGERIQQKHKTVLEKNISSASDLSDIEKQQIMDYVHSLPEGRSLCHGDFHPNNVITGKESWIIDWMTGASGCPAADVARTLVLLKYGNLPKGAPLMMKVLLKIIKSRMSKAYIEYYLSLSGMDIREIHRWVLPIAAARLTEWIPPEEKKDLLDYIRNQLKKFNTT</sequence>
<evidence type="ECO:0000313" key="2">
    <source>
        <dbReference type="EMBL" id="MBP2245777.1"/>
    </source>
</evidence>
<dbReference type="SUPFAM" id="SSF56112">
    <property type="entry name" value="Protein kinase-like (PK-like)"/>
    <property type="match status" value="1"/>
</dbReference>
<evidence type="ECO:0000259" key="1">
    <source>
        <dbReference type="Pfam" id="PF01636"/>
    </source>
</evidence>
<dbReference type="Proteomes" id="UP000810207">
    <property type="component" value="Unassembled WGS sequence"/>
</dbReference>
<gene>
    <name evidence="2" type="ORF">J2Z28_002395</name>
</gene>
<dbReference type="InterPro" id="IPR011009">
    <property type="entry name" value="Kinase-like_dom_sf"/>
</dbReference>
<dbReference type="Gene3D" id="3.90.1200.10">
    <property type="match status" value="1"/>
</dbReference>
<dbReference type="EMBL" id="JAGIKV010000007">
    <property type="protein sequence ID" value="MBP2245777.1"/>
    <property type="molecule type" value="Genomic_DNA"/>
</dbReference>